<evidence type="ECO:0000259" key="2">
    <source>
        <dbReference type="PROSITE" id="PS50011"/>
    </source>
</evidence>
<feature type="region of interest" description="Disordered" evidence="1">
    <location>
        <begin position="854"/>
        <end position="887"/>
    </location>
</feature>
<dbReference type="Gene3D" id="1.10.510.10">
    <property type="entry name" value="Transferase(Phosphotransferase) domain 1"/>
    <property type="match status" value="1"/>
</dbReference>
<dbReference type="PANTHER" id="PTHR44305">
    <property type="entry name" value="SI:DKEY-192D15.2-RELATED"/>
    <property type="match status" value="1"/>
</dbReference>
<keyword evidence="4" id="KW-1185">Reference proteome</keyword>
<comment type="caution">
    <text evidence="3">The sequence shown here is derived from an EMBL/GenBank/DDBJ whole genome shotgun (WGS) entry which is preliminary data.</text>
</comment>
<dbReference type="Pfam" id="PF00069">
    <property type="entry name" value="Pkinase"/>
    <property type="match status" value="1"/>
</dbReference>
<organism evidence="3 4">
    <name type="scientific">Aphanomyces euteiches</name>
    <dbReference type="NCBI Taxonomy" id="100861"/>
    <lineage>
        <taxon>Eukaryota</taxon>
        <taxon>Sar</taxon>
        <taxon>Stramenopiles</taxon>
        <taxon>Oomycota</taxon>
        <taxon>Saprolegniomycetes</taxon>
        <taxon>Saprolegniales</taxon>
        <taxon>Verrucalvaceae</taxon>
        <taxon>Aphanomyces</taxon>
    </lineage>
</organism>
<feature type="compositionally biased region" description="Polar residues" evidence="1">
    <location>
        <begin position="877"/>
        <end position="887"/>
    </location>
</feature>
<dbReference type="EMBL" id="VJMJ01000314">
    <property type="protein sequence ID" value="KAF0723139.1"/>
    <property type="molecule type" value="Genomic_DNA"/>
</dbReference>
<dbReference type="AlphaFoldDB" id="A0A6G0W8J4"/>
<dbReference type="PROSITE" id="PS50011">
    <property type="entry name" value="PROTEIN_KINASE_DOM"/>
    <property type="match status" value="1"/>
</dbReference>
<dbReference type="SUPFAM" id="SSF56112">
    <property type="entry name" value="Protein kinase-like (PK-like)"/>
    <property type="match status" value="1"/>
</dbReference>
<dbReference type="Proteomes" id="UP000481153">
    <property type="component" value="Unassembled WGS sequence"/>
</dbReference>
<feature type="compositionally biased region" description="Basic residues" evidence="1">
    <location>
        <begin position="99"/>
        <end position="115"/>
    </location>
</feature>
<accession>A0A6G0W8J4</accession>
<dbReference type="SMART" id="SM00220">
    <property type="entry name" value="S_TKc"/>
    <property type="match status" value="1"/>
</dbReference>
<evidence type="ECO:0000313" key="3">
    <source>
        <dbReference type="EMBL" id="KAF0723139.1"/>
    </source>
</evidence>
<sequence>MADGGTLLECSQSTGEDDITWTFGGVNEDGSFYFINTKTGECVQNLPQTTATSAGSPEDPSALFADHAAIYDSYEPAVVDCVLDLVTSIEDRLKDWTRRRQRNAKSIAKRARKQAKTSTRALKPSKSPRTISNQTTVRDENEQTTATNDDSRLEQRILHRQLTQKKQSEARQRANFKHEESHVRLHLTRVLLAQATNGLDVHGKIDFVAPPEHEIQVRFQERQQLAALFSQLLDNSASSLSSLEAFYALSTKSELQKTVEARRGLLKLTTDGILQAFFLQLPQPLNVVRFVRFVEICEDVMDQVDRIKLAIESAKLGIVSADLVEWHQSMASVKTGLSSFRQLAAVNRLQQSLTTALDICRSQLRPILHFHMATNTSKSQDNASHATILQQPIWQLNHKHVYIQIDGSQPLYCVHCRQARIRLEKLERLELEAHHRAHWGRSLAHALHEKEAAILQWHRGTQNVPAMPTMSVNATVGGILNDLVAAVAFLESFATWQSLLFAENPLKASETAETLHLLTKSRDDLERQEFERACLFDVDELSADFAEAATIAMEKPLIREQEAAHTELARLVRACIEPSMYIRRLQFQQLLAVRSPTDNMVLRVLESGETHETCILTTMRCATREQAAAIVEFAKRLENGALPHVVGVKHAFSYMYQHFSTGGNLNECWPIVFVVTKDCERAFQTPLKSLTPTEVLDIICTVSAALSALHSQGFVHLNVNPGNLYRAKDTGELQLGGFLAFKHPYTPAELNQSQTIALLLPPTVLPPEFAQGSSTAAAINDKTDMWALGCLLYSLLTGTTHQILKDKPLSAIMKDIPLRYGPNLRSCLRMLLQPLPRHRPTATEIFNFLSCVSPDEKDPPLAEPPQPKTTKKKSLPSLPTRSSSVSK</sequence>
<proteinExistence type="predicted"/>
<dbReference type="VEuPathDB" id="FungiDB:AeMF1_012865"/>
<dbReference type="GO" id="GO:0004672">
    <property type="term" value="F:protein kinase activity"/>
    <property type="evidence" value="ECO:0007669"/>
    <property type="project" value="InterPro"/>
</dbReference>
<dbReference type="InterPro" id="IPR053083">
    <property type="entry name" value="TF_kinase-domain_protein"/>
</dbReference>
<evidence type="ECO:0000313" key="4">
    <source>
        <dbReference type="Proteomes" id="UP000481153"/>
    </source>
</evidence>
<reference evidence="3 4" key="1">
    <citation type="submission" date="2019-07" db="EMBL/GenBank/DDBJ databases">
        <title>Genomics analysis of Aphanomyces spp. identifies a new class of oomycete effector associated with host adaptation.</title>
        <authorList>
            <person name="Gaulin E."/>
        </authorList>
    </citation>
    <scope>NUCLEOTIDE SEQUENCE [LARGE SCALE GENOMIC DNA]</scope>
    <source>
        <strain evidence="3 4">ATCC 201684</strain>
    </source>
</reference>
<dbReference type="InterPro" id="IPR000719">
    <property type="entry name" value="Prot_kinase_dom"/>
</dbReference>
<dbReference type="GO" id="GO:0005524">
    <property type="term" value="F:ATP binding"/>
    <property type="evidence" value="ECO:0007669"/>
    <property type="project" value="InterPro"/>
</dbReference>
<evidence type="ECO:0000256" key="1">
    <source>
        <dbReference type="SAM" id="MobiDB-lite"/>
    </source>
</evidence>
<gene>
    <name evidence="3" type="ORF">Ae201684_017886</name>
</gene>
<dbReference type="InterPro" id="IPR011009">
    <property type="entry name" value="Kinase-like_dom_sf"/>
</dbReference>
<feature type="region of interest" description="Disordered" evidence="1">
    <location>
        <begin position="99"/>
        <end position="154"/>
    </location>
</feature>
<feature type="domain" description="Protein kinase" evidence="2">
    <location>
        <begin position="576"/>
        <end position="861"/>
    </location>
</feature>
<feature type="compositionally biased region" description="Polar residues" evidence="1">
    <location>
        <begin position="127"/>
        <end position="136"/>
    </location>
</feature>
<name>A0A6G0W8J4_9STRA</name>
<protein>
    <recommendedName>
        <fullName evidence="2">Protein kinase domain-containing protein</fullName>
    </recommendedName>
</protein>